<evidence type="ECO:0000256" key="3">
    <source>
        <dbReference type="ARBA" id="ARBA00023125"/>
    </source>
</evidence>
<evidence type="ECO:0000256" key="4">
    <source>
        <dbReference type="ARBA" id="ARBA00023159"/>
    </source>
</evidence>
<evidence type="ECO:0000256" key="7">
    <source>
        <dbReference type="ARBA" id="ARBA00024343"/>
    </source>
</evidence>
<evidence type="ECO:0000256" key="1">
    <source>
        <dbReference type="ARBA" id="ARBA00004123"/>
    </source>
</evidence>
<keyword evidence="3" id="KW-0238">DNA-binding</keyword>
<dbReference type="GO" id="GO:0005634">
    <property type="term" value="C:nucleus"/>
    <property type="evidence" value="ECO:0007669"/>
    <property type="project" value="UniProtKB-SubCell"/>
</dbReference>
<evidence type="ECO:0000256" key="8">
    <source>
        <dbReference type="SAM" id="MobiDB-lite"/>
    </source>
</evidence>
<dbReference type="SUPFAM" id="SSF54171">
    <property type="entry name" value="DNA-binding domain"/>
    <property type="match status" value="1"/>
</dbReference>
<comment type="similarity">
    <text evidence="7">Belongs to the AP2/ERF transcription factor family. ERF subfamily.</text>
</comment>
<evidence type="ECO:0000259" key="9">
    <source>
        <dbReference type="PROSITE" id="PS51032"/>
    </source>
</evidence>
<evidence type="ECO:0000313" key="10">
    <source>
        <dbReference type="EnsemblPlants" id="QL08p055576:mrna"/>
    </source>
</evidence>
<reference evidence="10" key="2">
    <citation type="submission" date="2021-01" db="UniProtKB">
        <authorList>
            <consortium name="EnsemblPlants"/>
        </authorList>
    </citation>
    <scope>IDENTIFICATION</scope>
</reference>
<dbReference type="Gene3D" id="3.30.730.10">
    <property type="entry name" value="AP2/ERF domain"/>
    <property type="match status" value="1"/>
</dbReference>
<organism evidence="10 11">
    <name type="scientific">Quercus lobata</name>
    <name type="common">Valley oak</name>
    <dbReference type="NCBI Taxonomy" id="97700"/>
    <lineage>
        <taxon>Eukaryota</taxon>
        <taxon>Viridiplantae</taxon>
        <taxon>Streptophyta</taxon>
        <taxon>Embryophyta</taxon>
        <taxon>Tracheophyta</taxon>
        <taxon>Spermatophyta</taxon>
        <taxon>Magnoliopsida</taxon>
        <taxon>eudicotyledons</taxon>
        <taxon>Gunneridae</taxon>
        <taxon>Pentapetalae</taxon>
        <taxon>rosids</taxon>
        <taxon>fabids</taxon>
        <taxon>Fagales</taxon>
        <taxon>Fagaceae</taxon>
        <taxon>Quercus</taxon>
    </lineage>
</organism>
<evidence type="ECO:0000313" key="11">
    <source>
        <dbReference type="Proteomes" id="UP000594261"/>
    </source>
</evidence>
<dbReference type="InterPro" id="IPR016177">
    <property type="entry name" value="DNA-bd_dom_sf"/>
</dbReference>
<dbReference type="InterPro" id="IPR045277">
    <property type="entry name" value="DRE1A-I"/>
</dbReference>
<dbReference type="SMART" id="SM00380">
    <property type="entry name" value="AP2"/>
    <property type="match status" value="1"/>
</dbReference>
<evidence type="ECO:0000256" key="5">
    <source>
        <dbReference type="ARBA" id="ARBA00023163"/>
    </source>
</evidence>
<feature type="domain" description="AP2/ERF" evidence="9">
    <location>
        <begin position="61"/>
        <end position="118"/>
    </location>
</feature>
<keyword evidence="5" id="KW-0804">Transcription</keyword>
<feature type="region of interest" description="Disordered" evidence="8">
    <location>
        <begin position="718"/>
        <end position="739"/>
    </location>
</feature>
<sequence length="810" mass="90018">MDALRHFSDPQYLTGSDISSSGSESDNAQMVNLSYGEVKLASKNPKKRDGRKKFKETRHPVYRGVRRKNSRKWVCEVREPNKKSRIWLGTFPTAEMAARAQDVAAIALRGRNACLNFADSVWKLPVPASAAAKDIQRAALEAAEAFRPAELDDVSGDDLTQRLENAAAAVTVAETAVTVAAEAEAEIEPESVFFMDEEAVFDMPGLLRNMAVGMLLPPPPHWYGGDNMETDSLTSYRSDGMEGVLVVLRSKWASGPIDISTSMEGSSPMDLIGPDGAYAKAFDFSDLMDMEADSDEEVEELCEGLAAMKLMRETKLHIRRLWSNALIIKLYGRAVGFNFLQSKLNLLWKPSGTMDYFSLELQNFSIVLLIRYAWATKPWCKSDGTNPNQVGPVSTQMVQLLEIQAELEGAIPHVRIGHCYREANSCGDFLARIGSCQNSDFILYNDPPVDLLDLLSSDLAEDMDAILKNGPWFIKGHFLSIRPWEPFFKPTCASVSSIVVWVRLHELPMELYETEVLKQIGESIGRVLRIDTHTSIEARGRYARPCIKLDINKLLINTILIGRFEQPMVYEGSGTMEDRGAGTEDDRVTMAMVSSLMNSSSSQLMVELRWAINFNGRVVEIPKVVIAEIRVKPTHVMGWFDRKLAIAWRNIFPLTADSASVVRRKPGGYTLEAKDVRSPTHIHLHNGESALHEDYPSGQTNSRIQHPCHGKGDEFGSVGASVDSMPREGKDKGDDDIDGMHMATRIPQTSFRHIYKEANKCADFLAKLGTLIESDFIVLSSPPMDLSSILEADANGLYVNRLCPEPLFAV</sequence>
<evidence type="ECO:0000256" key="6">
    <source>
        <dbReference type="ARBA" id="ARBA00023242"/>
    </source>
</evidence>
<dbReference type="GO" id="GO:0003677">
    <property type="term" value="F:DNA binding"/>
    <property type="evidence" value="ECO:0007669"/>
    <property type="project" value="UniProtKB-KW"/>
</dbReference>
<dbReference type="EMBL" id="LRBV02000008">
    <property type="status" value="NOT_ANNOTATED_CDS"/>
    <property type="molecule type" value="Genomic_DNA"/>
</dbReference>
<dbReference type="GO" id="GO:0003700">
    <property type="term" value="F:DNA-binding transcription factor activity"/>
    <property type="evidence" value="ECO:0007669"/>
    <property type="project" value="InterPro"/>
</dbReference>
<dbReference type="Pfam" id="PF00847">
    <property type="entry name" value="AP2"/>
    <property type="match status" value="1"/>
</dbReference>
<reference evidence="10 11" key="1">
    <citation type="journal article" date="2016" name="G3 (Bethesda)">
        <title>First Draft Assembly and Annotation of the Genome of a California Endemic Oak Quercus lobata Nee (Fagaceae).</title>
        <authorList>
            <person name="Sork V.L."/>
            <person name="Fitz-Gibbon S.T."/>
            <person name="Puiu D."/>
            <person name="Crepeau M."/>
            <person name="Gugger P.F."/>
            <person name="Sherman R."/>
            <person name="Stevens K."/>
            <person name="Langley C.H."/>
            <person name="Pellegrini M."/>
            <person name="Salzberg S.L."/>
        </authorList>
    </citation>
    <scope>NUCLEOTIDE SEQUENCE [LARGE SCALE GENOMIC DNA]</scope>
    <source>
        <strain evidence="10 11">cv. SW786</strain>
    </source>
</reference>
<dbReference type="CDD" id="cd00018">
    <property type="entry name" value="AP2"/>
    <property type="match status" value="1"/>
</dbReference>
<dbReference type="PANTHER" id="PTHR31839">
    <property type="entry name" value="DEHYDRATION-RESPONSIVE ELEMENT-BINDING PROTEIN 1D"/>
    <property type="match status" value="1"/>
</dbReference>
<dbReference type="InterPro" id="IPR036955">
    <property type="entry name" value="AP2/ERF_dom_sf"/>
</dbReference>
<dbReference type="InParanoid" id="A0A7N2MG54"/>
<dbReference type="EnsemblPlants" id="QL08p055576:mrna">
    <property type="protein sequence ID" value="QL08p055576:mrna"/>
    <property type="gene ID" value="QL08p055576"/>
</dbReference>
<protein>
    <recommendedName>
        <fullName evidence="9">AP2/ERF domain-containing protein</fullName>
    </recommendedName>
</protein>
<dbReference type="AlphaFoldDB" id="A0A7N2MG54"/>
<dbReference type="FunFam" id="3.30.730.10:FF:000001">
    <property type="entry name" value="Ethylene-responsive transcription factor 2"/>
    <property type="match status" value="1"/>
</dbReference>
<dbReference type="PRINTS" id="PR00367">
    <property type="entry name" value="ETHRSPELEMNT"/>
</dbReference>
<proteinExistence type="inferred from homology"/>
<comment type="subcellular location">
    <subcellularLocation>
        <location evidence="1">Nucleus</location>
    </subcellularLocation>
</comment>
<keyword evidence="2" id="KW-0805">Transcription regulation</keyword>
<keyword evidence="11" id="KW-1185">Reference proteome</keyword>
<evidence type="ECO:0000256" key="2">
    <source>
        <dbReference type="ARBA" id="ARBA00023015"/>
    </source>
</evidence>
<dbReference type="Proteomes" id="UP000594261">
    <property type="component" value="Chromosome 8"/>
</dbReference>
<name>A0A7N2MG54_QUELO</name>
<dbReference type="InterPro" id="IPR001471">
    <property type="entry name" value="AP2/ERF_dom"/>
</dbReference>
<keyword evidence="6" id="KW-0539">Nucleus</keyword>
<dbReference type="PROSITE" id="PS51032">
    <property type="entry name" value="AP2_ERF"/>
    <property type="match status" value="1"/>
</dbReference>
<keyword evidence="4" id="KW-0010">Activator</keyword>
<dbReference type="Gramene" id="QL08p055576:mrna">
    <property type="protein sequence ID" value="QL08p055576:mrna"/>
    <property type="gene ID" value="QL08p055576"/>
</dbReference>
<dbReference type="PANTHER" id="PTHR31839:SF2">
    <property type="entry name" value="DEHYDRATION-RESPONSIVE ELEMENT-BINDING PROTEIN 1D"/>
    <property type="match status" value="1"/>
</dbReference>
<accession>A0A7N2MG54</accession>